<dbReference type="InterPro" id="IPR026024">
    <property type="entry name" value="Chemotaxis_MeTrfase_CheR"/>
</dbReference>
<dbReference type="Proteomes" id="UP001180453">
    <property type="component" value="Unassembled WGS sequence"/>
</dbReference>
<dbReference type="SMART" id="SM00138">
    <property type="entry name" value="MeTrc"/>
    <property type="match status" value="1"/>
</dbReference>
<dbReference type="InterPro" id="IPR000780">
    <property type="entry name" value="CheR_MeTrfase"/>
</dbReference>
<comment type="caution">
    <text evidence="7">The sequence shown here is derived from an EMBL/GenBank/DDBJ whole genome shotgun (WGS) entry which is preliminary data.</text>
</comment>
<dbReference type="PRINTS" id="PR00996">
    <property type="entry name" value="CHERMTFRASE"/>
</dbReference>
<dbReference type="InterPro" id="IPR050903">
    <property type="entry name" value="Bact_Chemotaxis_MeTrfase"/>
</dbReference>
<dbReference type="GO" id="GO:0008983">
    <property type="term" value="F:protein-glutamate O-methyltransferase activity"/>
    <property type="evidence" value="ECO:0007669"/>
    <property type="project" value="UniProtKB-EC"/>
</dbReference>
<dbReference type="Pfam" id="PF03705">
    <property type="entry name" value="CheR_N"/>
    <property type="match status" value="1"/>
</dbReference>
<keyword evidence="4 5" id="KW-0949">S-adenosyl-L-methionine</keyword>
<dbReference type="PROSITE" id="PS50123">
    <property type="entry name" value="CHER"/>
    <property type="match status" value="1"/>
</dbReference>
<dbReference type="Gene3D" id="1.10.155.10">
    <property type="entry name" value="Chemotaxis receptor methyltransferase CheR, N-terminal domain"/>
    <property type="match status" value="1"/>
</dbReference>
<evidence type="ECO:0000256" key="5">
    <source>
        <dbReference type="PIRNR" id="PIRNR000410"/>
    </source>
</evidence>
<dbReference type="PANTHER" id="PTHR24422:SF26">
    <property type="entry name" value="CHEMOTAXIS PROTEIN METHYLTRANSFERASE"/>
    <property type="match status" value="1"/>
</dbReference>
<evidence type="ECO:0000259" key="6">
    <source>
        <dbReference type="PROSITE" id="PS50123"/>
    </source>
</evidence>
<proteinExistence type="predicted"/>
<dbReference type="InterPro" id="IPR029063">
    <property type="entry name" value="SAM-dependent_MTases_sf"/>
</dbReference>
<reference evidence="7 8" key="1">
    <citation type="submission" date="2023-07" db="EMBL/GenBank/DDBJ databases">
        <title>Sorghum-associated microbial communities from plants grown in Nebraska, USA.</title>
        <authorList>
            <person name="Schachtman D."/>
        </authorList>
    </citation>
    <scope>NUCLEOTIDE SEQUENCE [LARGE SCALE GENOMIC DNA]</scope>
    <source>
        <strain evidence="7 8">BE314</strain>
    </source>
</reference>
<keyword evidence="8" id="KW-1185">Reference proteome</keyword>
<dbReference type="InterPro" id="IPR022642">
    <property type="entry name" value="CheR_C"/>
</dbReference>
<evidence type="ECO:0000313" key="8">
    <source>
        <dbReference type="Proteomes" id="UP001180453"/>
    </source>
</evidence>
<evidence type="ECO:0000313" key="7">
    <source>
        <dbReference type="EMBL" id="MDR7272485.1"/>
    </source>
</evidence>
<evidence type="ECO:0000256" key="3">
    <source>
        <dbReference type="ARBA" id="ARBA00022679"/>
    </source>
</evidence>
<dbReference type="InterPro" id="IPR022641">
    <property type="entry name" value="CheR_N"/>
</dbReference>
<comment type="function">
    <text evidence="5">Methylation of the membrane-bound methyl-accepting chemotaxis proteins (MCP) to form gamma-glutamyl methyl ester residues in MCP.</text>
</comment>
<dbReference type="RefSeq" id="WP_310271711.1">
    <property type="nucleotide sequence ID" value="NZ_JAVDXU010000005.1"/>
</dbReference>
<evidence type="ECO:0000256" key="1">
    <source>
        <dbReference type="ARBA" id="ARBA00001541"/>
    </source>
</evidence>
<sequence length="267" mass="30356">MIELGDQEFARFQSFIYEAAGISLSNSKKVLVSGRLEKRLRHHRLNSYGDYLQLISQPGQAAERQVAIDQLTTNETYFFREPRHFELLREWAGAARDAGRGLRVWSAACSSGEEAYSIAMVLADCLGESRPWEVVASDISSRVLQRARFGHYPVERTTHIPLAYLQRFCLRGTGPQAGTLLVQRSLRQRVQFTQINLDQTLPPQAHFDLIFLRNVMIYFSNDTKRRVVSRLVGQLKPGGHLLIGHSETLNDVSSQVRPVMPSVYRKP</sequence>
<keyword evidence="3 5" id="KW-0808">Transferase</keyword>
<dbReference type="GO" id="GO:0032259">
    <property type="term" value="P:methylation"/>
    <property type="evidence" value="ECO:0007669"/>
    <property type="project" value="UniProtKB-KW"/>
</dbReference>
<feature type="domain" description="CheR-type methyltransferase" evidence="6">
    <location>
        <begin position="1"/>
        <end position="267"/>
    </location>
</feature>
<dbReference type="Pfam" id="PF01739">
    <property type="entry name" value="CheR"/>
    <property type="match status" value="1"/>
</dbReference>
<keyword evidence="2 5" id="KW-0489">Methyltransferase</keyword>
<evidence type="ECO:0000256" key="4">
    <source>
        <dbReference type="ARBA" id="ARBA00022691"/>
    </source>
</evidence>
<accession>A0ABU1YUE4</accession>
<comment type="catalytic activity">
    <reaction evidence="1 5">
        <text>L-glutamyl-[protein] + S-adenosyl-L-methionine = [protein]-L-glutamate 5-O-methyl ester + S-adenosyl-L-homocysteine</text>
        <dbReference type="Rhea" id="RHEA:24452"/>
        <dbReference type="Rhea" id="RHEA-COMP:10208"/>
        <dbReference type="Rhea" id="RHEA-COMP:10311"/>
        <dbReference type="ChEBI" id="CHEBI:29973"/>
        <dbReference type="ChEBI" id="CHEBI:57856"/>
        <dbReference type="ChEBI" id="CHEBI:59789"/>
        <dbReference type="ChEBI" id="CHEBI:82795"/>
        <dbReference type="EC" id="2.1.1.80"/>
    </reaction>
</comment>
<protein>
    <recommendedName>
        <fullName evidence="5">Chemotaxis protein methyltransferase</fullName>
        <ecNumber evidence="5">2.1.1.80</ecNumber>
    </recommendedName>
</protein>
<name>A0ABU1YUE4_ROSSA</name>
<organism evidence="7 8">
    <name type="scientific">Roseateles saccharophilus</name>
    <name type="common">Pseudomonas saccharophila</name>
    <dbReference type="NCBI Taxonomy" id="304"/>
    <lineage>
        <taxon>Bacteria</taxon>
        <taxon>Pseudomonadati</taxon>
        <taxon>Pseudomonadota</taxon>
        <taxon>Betaproteobacteria</taxon>
        <taxon>Burkholderiales</taxon>
        <taxon>Sphaerotilaceae</taxon>
        <taxon>Roseateles</taxon>
    </lineage>
</organism>
<dbReference type="SUPFAM" id="SSF53335">
    <property type="entry name" value="S-adenosyl-L-methionine-dependent methyltransferases"/>
    <property type="match status" value="1"/>
</dbReference>
<gene>
    <name evidence="7" type="ORF">J2X20_005168</name>
</gene>
<dbReference type="Gene3D" id="3.40.50.150">
    <property type="entry name" value="Vaccinia Virus protein VP39"/>
    <property type="match status" value="1"/>
</dbReference>
<dbReference type="PANTHER" id="PTHR24422">
    <property type="entry name" value="CHEMOTAXIS PROTEIN METHYLTRANSFERASE"/>
    <property type="match status" value="1"/>
</dbReference>
<dbReference type="EC" id="2.1.1.80" evidence="5"/>
<evidence type="ECO:0000256" key="2">
    <source>
        <dbReference type="ARBA" id="ARBA00022603"/>
    </source>
</evidence>
<dbReference type="InterPro" id="IPR036804">
    <property type="entry name" value="CheR_N_sf"/>
</dbReference>
<dbReference type="EMBL" id="JAVDXU010000005">
    <property type="protein sequence ID" value="MDR7272485.1"/>
    <property type="molecule type" value="Genomic_DNA"/>
</dbReference>
<dbReference type="SUPFAM" id="SSF47757">
    <property type="entry name" value="Chemotaxis receptor methyltransferase CheR, N-terminal domain"/>
    <property type="match status" value="1"/>
</dbReference>
<dbReference type="PIRSF" id="PIRSF000410">
    <property type="entry name" value="CheR"/>
    <property type="match status" value="1"/>
</dbReference>